<sequence length="57" mass="6546">MATLHSFGGRSMENGQTFVCPFCGYKAKSLEELKQHILEKHTLNREDIKGIRHSQKD</sequence>
<proteinExistence type="predicted"/>
<dbReference type="Proteomes" id="UP000053911">
    <property type="component" value="Unassembled WGS sequence"/>
</dbReference>
<dbReference type="RefSeq" id="WP_283217591.1">
    <property type="nucleotide sequence ID" value="NZ_LGFD01000016.1"/>
</dbReference>
<dbReference type="AlphaFoldDB" id="A0A101EM06"/>
<evidence type="ECO:0000313" key="3">
    <source>
        <dbReference type="Proteomes" id="UP000053911"/>
    </source>
</evidence>
<dbReference type="InterPro" id="IPR013087">
    <property type="entry name" value="Znf_C2H2_type"/>
</dbReference>
<dbReference type="Gene3D" id="3.30.160.60">
    <property type="entry name" value="Classic Zinc Finger"/>
    <property type="match status" value="1"/>
</dbReference>
<dbReference type="SMART" id="SM00355">
    <property type="entry name" value="ZnF_C2H2"/>
    <property type="match status" value="1"/>
</dbReference>
<evidence type="ECO:0000259" key="1">
    <source>
        <dbReference type="PROSITE" id="PS50157"/>
    </source>
</evidence>
<dbReference type="EMBL" id="LGFD01000016">
    <property type="protein sequence ID" value="KUK17728.1"/>
    <property type="molecule type" value="Genomic_DNA"/>
</dbReference>
<gene>
    <name evidence="2" type="ORF">XD54_1010</name>
</gene>
<accession>A0A101EM06</accession>
<organism evidence="2 3">
    <name type="scientific">Thermococcus sibiricus</name>
    <dbReference type="NCBI Taxonomy" id="172049"/>
    <lineage>
        <taxon>Archaea</taxon>
        <taxon>Methanobacteriati</taxon>
        <taxon>Methanobacteriota</taxon>
        <taxon>Thermococci</taxon>
        <taxon>Thermococcales</taxon>
        <taxon>Thermococcaceae</taxon>
        <taxon>Thermococcus</taxon>
    </lineage>
</organism>
<dbReference type="PATRIC" id="fig|172049.5.peg.1877"/>
<name>A0A101EM06_9EURY</name>
<comment type="caution">
    <text evidence="2">The sequence shown here is derived from an EMBL/GenBank/DDBJ whole genome shotgun (WGS) entry which is preliminary data.</text>
</comment>
<feature type="domain" description="C2H2-type" evidence="1">
    <location>
        <begin position="18"/>
        <end position="46"/>
    </location>
</feature>
<dbReference type="PROSITE" id="PS50157">
    <property type="entry name" value="ZINC_FINGER_C2H2_2"/>
    <property type="match status" value="1"/>
</dbReference>
<evidence type="ECO:0000313" key="2">
    <source>
        <dbReference type="EMBL" id="KUK17728.1"/>
    </source>
</evidence>
<protein>
    <recommendedName>
        <fullName evidence="1">C2H2-type domain-containing protein</fullName>
    </recommendedName>
</protein>
<reference evidence="3" key="1">
    <citation type="journal article" date="2015" name="MBio">
        <title>Genome-Resolved Metagenomic Analysis Reveals Roles for Candidate Phyla and Other Microbial Community Members in Biogeochemical Transformations in Oil Reservoirs.</title>
        <authorList>
            <person name="Hu P."/>
            <person name="Tom L."/>
            <person name="Singh A."/>
            <person name="Thomas B.C."/>
            <person name="Baker B.J."/>
            <person name="Piceno Y.M."/>
            <person name="Andersen G.L."/>
            <person name="Banfield J.F."/>
        </authorList>
    </citation>
    <scope>NUCLEOTIDE SEQUENCE [LARGE SCALE GENOMIC DNA]</scope>
</reference>